<organism evidence="2 3">
    <name type="scientific">Roseobacter denitrificans (strain ATCC 33942 / OCh 114)</name>
    <name type="common">Erythrobacter sp. (strain OCh 114)</name>
    <name type="synonym">Roseobacter denitrificans</name>
    <dbReference type="NCBI Taxonomy" id="375451"/>
    <lineage>
        <taxon>Bacteria</taxon>
        <taxon>Pseudomonadati</taxon>
        <taxon>Pseudomonadota</taxon>
        <taxon>Alphaproteobacteria</taxon>
        <taxon>Rhodobacterales</taxon>
        <taxon>Roseobacteraceae</taxon>
        <taxon>Roseobacter</taxon>
    </lineage>
</organism>
<evidence type="ECO:0000256" key="1">
    <source>
        <dbReference type="SAM" id="MobiDB-lite"/>
    </source>
</evidence>
<evidence type="ECO:0000313" key="3">
    <source>
        <dbReference type="Proteomes" id="UP000007029"/>
    </source>
</evidence>
<accession>Q167T1</accession>
<sequence length="30" mass="3385">MDIASGVTEQVIQNRATAPAYEPKRRRTPQ</sequence>
<name>Q167T1_ROSDO</name>
<feature type="compositionally biased region" description="Polar residues" evidence="1">
    <location>
        <begin position="7"/>
        <end position="16"/>
    </location>
</feature>
<dbReference type="Proteomes" id="UP000007029">
    <property type="component" value="Chromosome"/>
</dbReference>
<dbReference type="EMBL" id="CP000362">
    <property type="protein sequence ID" value="ABG31762.1"/>
    <property type="molecule type" value="Genomic_DNA"/>
</dbReference>
<dbReference type="STRING" id="375451.RD1_2167"/>
<reference evidence="2 3" key="1">
    <citation type="journal article" date="2007" name="J. Bacteriol.">
        <title>The complete genome sequence of Roseobacter denitrificans reveals a mixotrophic rather than photosynthetic metabolism.</title>
        <authorList>
            <person name="Swingley W.D."/>
            <person name="Sadekar S."/>
            <person name="Mastrian S.D."/>
            <person name="Matthies H.J."/>
            <person name="Hao J."/>
            <person name="Ramos H."/>
            <person name="Acharya C.R."/>
            <person name="Conrad A.L."/>
            <person name="Taylor H.L."/>
            <person name="Dejesa L.C."/>
            <person name="Shah M.K."/>
            <person name="O'huallachain M.E."/>
            <person name="Lince M.T."/>
            <person name="Blankenship R.E."/>
            <person name="Beatty J.T."/>
            <person name="Touchman J.W."/>
        </authorList>
    </citation>
    <scope>NUCLEOTIDE SEQUENCE [LARGE SCALE GENOMIC DNA]</scope>
    <source>
        <strain evidence="3">ATCC 33942 / OCh 114</strain>
    </source>
</reference>
<gene>
    <name evidence="2" type="ordered locus">RD1_2167</name>
</gene>
<feature type="region of interest" description="Disordered" evidence="1">
    <location>
        <begin position="1"/>
        <end position="30"/>
    </location>
</feature>
<keyword evidence="3" id="KW-1185">Reference proteome</keyword>
<dbReference type="AlphaFoldDB" id="Q167T1"/>
<evidence type="ECO:0000313" key="2">
    <source>
        <dbReference type="EMBL" id="ABG31762.1"/>
    </source>
</evidence>
<proteinExistence type="predicted"/>
<dbReference type="HOGENOM" id="CLU_3405177_0_0_5"/>
<dbReference type="KEGG" id="rde:RD1_2167"/>
<protein>
    <submittedName>
        <fullName evidence="2">Uncharacterized protein</fullName>
    </submittedName>
</protein>